<dbReference type="NCBIfam" id="TIGR00099">
    <property type="entry name" value="Cof-subfamily"/>
    <property type="match status" value="1"/>
</dbReference>
<evidence type="ECO:0000313" key="2">
    <source>
        <dbReference type="Proteomes" id="UP001595882"/>
    </source>
</evidence>
<dbReference type="PANTHER" id="PTHR10000:SF23">
    <property type="entry name" value="5-AMINO-6-(5-PHOSPHO-D-RIBITYLAMINO)URACIL PHOSPHATASE YITU"/>
    <property type="match status" value="1"/>
</dbReference>
<dbReference type="Pfam" id="PF08282">
    <property type="entry name" value="Hydrolase_3"/>
    <property type="match status" value="1"/>
</dbReference>
<proteinExistence type="predicted"/>
<dbReference type="InterPro" id="IPR036412">
    <property type="entry name" value="HAD-like_sf"/>
</dbReference>
<dbReference type="SFLD" id="SFLDS00003">
    <property type="entry name" value="Haloacid_Dehalogenase"/>
    <property type="match status" value="1"/>
</dbReference>
<dbReference type="Gene3D" id="3.40.50.1000">
    <property type="entry name" value="HAD superfamily/HAD-like"/>
    <property type="match status" value="1"/>
</dbReference>
<dbReference type="NCBIfam" id="TIGR01484">
    <property type="entry name" value="HAD-SF-IIB"/>
    <property type="match status" value="1"/>
</dbReference>
<dbReference type="EC" id="3.1.3.-" evidence="1"/>
<name>A0ABV8WTZ2_9BACI</name>
<gene>
    <name evidence="1" type="ORF">ACFOY7_09080</name>
</gene>
<comment type="caution">
    <text evidence="1">The sequence shown here is derived from an EMBL/GenBank/DDBJ whole genome shotgun (WGS) entry which is preliminary data.</text>
</comment>
<dbReference type="RefSeq" id="WP_390251561.1">
    <property type="nucleotide sequence ID" value="NZ_JBHSDT010000004.1"/>
</dbReference>
<dbReference type="InterPro" id="IPR000150">
    <property type="entry name" value="Cof"/>
</dbReference>
<dbReference type="PROSITE" id="PS01228">
    <property type="entry name" value="COF_1"/>
    <property type="match status" value="1"/>
</dbReference>
<dbReference type="EMBL" id="JBHSDT010000004">
    <property type="protein sequence ID" value="MFC4403230.1"/>
    <property type="molecule type" value="Genomic_DNA"/>
</dbReference>
<keyword evidence="1" id="KW-0378">Hydrolase</keyword>
<accession>A0ABV8WTZ2</accession>
<dbReference type="PANTHER" id="PTHR10000">
    <property type="entry name" value="PHOSPHOSERINE PHOSPHATASE"/>
    <property type="match status" value="1"/>
</dbReference>
<dbReference type="Gene3D" id="3.30.1240.10">
    <property type="match status" value="1"/>
</dbReference>
<dbReference type="SUPFAM" id="SSF56784">
    <property type="entry name" value="HAD-like"/>
    <property type="match status" value="1"/>
</dbReference>
<dbReference type="CDD" id="cd07516">
    <property type="entry name" value="HAD_Pase"/>
    <property type="match status" value="1"/>
</dbReference>
<protein>
    <submittedName>
        <fullName evidence="1">Cof-type HAD-IIB family hydrolase</fullName>
        <ecNumber evidence="1">3.1.3.-</ecNumber>
    </submittedName>
</protein>
<dbReference type="SFLD" id="SFLDG01140">
    <property type="entry name" value="C2.B:_Phosphomannomutase_and_P"/>
    <property type="match status" value="1"/>
</dbReference>
<evidence type="ECO:0000313" key="1">
    <source>
        <dbReference type="EMBL" id="MFC4403230.1"/>
    </source>
</evidence>
<dbReference type="Proteomes" id="UP001595882">
    <property type="component" value="Unassembled WGS sequence"/>
</dbReference>
<sequence length="284" mass="32244">MGKGKHLIALDLDGTLLTDQKVISPYTKRIVQDAMKEGHIVIIATGRPHRSSIVYYHELGLHTPMVNFNGALIHHPTDKKWDSIHSPLPNRTAKKIIQTCYDFEVENIFAEIEDNIYLDRFDQEILDIFTEPDHADLITIGSLKNHLKDDPTSILIHPKADNMEQLRKYLDDEHASVIEHRKWGVPWNVIEIVRKGINKSVGLNKIAHYFDIPQHNIIAFGDEDNDLEMIDFAGVGVAMGNAINELKEIANYGTNTNEEDGIGIFLADYLNLRQHTPIGKDLNE</sequence>
<dbReference type="InterPro" id="IPR006379">
    <property type="entry name" value="HAD-SF_hydro_IIB"/>
</dbReference>
<organism evidence="1 2">
    <name type="scientific">Gracilibacillus xinjiangensis</name>
    <dbReference type="NCBI Taxonomy" id="1193282"/>
    <lineage>
        <taxon>Bacteria</taxon>
        <taxon>Bacillati</taxon>
        <taxon>Bacillota</taxon>
        <taxon>Bacilli</taxon>
        <taxon>Bacillales</taxon>
        <taxon>Bacillaceae</taxon>
        <taxon>Gracilibacillus</taxon>
    </lineage>
</organism>
<dbReference type="InterPro" id="IPR023214">
    <property type="entry name" value="HAD_sf"/>
</dbReference>
<reference evidence="2" key="1">
    <citation type="journal article" date="2019" name="Int. J. Syst. Evol. Microbiol.">
        <title>The Global Catalogue of Microorganisms (GCM) 10K type strain sequencing project: providing services to taxonomists for standard genome sequencing and annotation.</title>
        <authorList>
            <consortium name="The Broad Institute Genomics Platform"/>
            <consortium name="The Broad Institute Genome Sequencing Center for Infectious Disease"/>
            <person name="Wu L."/>
            <person name="Ma J."/>
        </authorList>
    </citation>
    <scope>NUCLEOTIDE SEQUENCE [LARGE SCALE GENOMIC DNA]</scope>
    <source>
        <strain evidence="2">CCUG 37865</strain>
    </source>
</reference>
<dbReference type="GO" id="GO:0016787">
    <property type="term" value="F:hydrolase activity"/>
    <property type="evidence" value="ECO:0007669"/>
    <property type="project" value="UniProtKB-KW"/>
</dbReference>
<keyword evidence="2" id="KW-1185">Reference proteome</keyword>